<name>A0A2A6BCF0_PRIPA</name>
<sequence>MFSLRSIDEDQRVERRDDLLNLAEIRRSLSDHLDMCRIFTDEDEEKWIDLVRRREGYRGNEDVESVISDVSEEGSIDPEFQEVFGSTIARNAGRFLVENRSLFSPLPRIQDSRPDTPLPTRIEQCNCSICARFNTNRLSGGDNPLPLRLRQPREDRQRMKILM</sequence>
<evidence type="ECO:0000313" key="1">
    <source>
        <dbReference type="EnsemblMetazoa" id="PPA39659.1"/>
    </source>
</evidence>
<accession>A0A8R1USF0</accession>
<protein>
    <submittedName>
        <fullName evidence="1">Uncharacterized protein</fullName>
    </submittedName>
</protein>
<dbReference type="Proteomes" id="UP000005239">
    <property type="component" value="Unassembled WGS sequence"/>
</dbReference>
<proteinExistence type="predicted"/>
<organism evidence="1 2">
    <name type="scientific">Pristionchus pacificus</name>
    <name type="common">Parasitic nematode worm</name>
    <dbReference type="NCBI Taxonomy" id="54126"/>
    <lineage>
        <taxon>Eukaryota</taxon>
        <taxon>Metazoa</taxon>
        <taxon>Ecdysozoa</taxon>
        <taxon>Nematoda</taxon>
        <taxon>Chromadorea</taxon>
        <taxon>Rhabditida</taxon>
        <taxon>Rhabditina</taxon>
        <taxon>Diplogasteromorpha</taxon>
        <taxon>Diplogasteroidea</taxon>
        <taxon>Neodiplogasteridae</taxon>
        <taxon>Pristionchus</taxon>
    </lineage>
</organism>
<reference evidence="2" key="1">
    <citation type="journal article" date="2008" name="Nat. Genet.">
        <title>The Pristionchus pacificus genome provides a unique perspective on nematode lifestyle and parasitism.</title>
        <authorList>
            <person name="Dieterich C."/>
            <person name="Clifton S.W."/>
            <person name="Schuster L.N."/>
            <person name="Chinwalla A."/>
            <person name="Delehaunty K."/>
            <person name="Dinkelacker I."/>
            <person name="Fulton L."/>
            <person name="Fulton R."/>
            <person name="Godfrey J."/>
            <person name="Minx P."/>
            <person name="Mitreva M."/>
            <person name="Roeseler W."/>
            <person name="Tian H."/>
            <person name="Witte H."/>
            <person name="Yang S.P."/>
            <person name="Wilson R.K."/>
            <person name="Sommer R.J."/>
        </authorList>
    </citation>
    <scope>NUCLEOTIDE SEQUENCE [LARGE SCALE GENOMIC DNA]</scope>
    <source>
        <strain evidence="2">PS312</strain>
    </source>
</reference>
<accession>A0A2A6BCF0</accession>
<reference evidence="1" key="2">
    <citation type="submission" date="2022-06" db="UniProtKB">
        <authorList>
            <consortium name="EnsemblMetazoa"/>
        </authorList>
    </citation>
    <scope>IDENTIFICATION</scope>
    <source>
        <strain evidence="1">PS312</strain>
    </source>
</reference>
<evidence type="ECO:0000313" key="2">
    <source>
        <dbReference type="Proteomes" id="UP000005239"/>
    </source>
</evidence>
<gene>
    <name evidence="1" type="primary">WBGene00278028</name>
</gene>
<dbReference type="EnsemblMetazoa" id="PPA39659.1">
    <property type="protein sequence ID" value="PPA39659.1"/>
    <property type="gene ID" value="WBGene00278028"/>
</dbReference>
<dbReference type="AlphaFoldDB" id="A0A2A6BCF0"/>
<keyword evidence="2" id="KW-1185">Reference proteome</keyword>